<dbReference type="Pfam" id="PF01569">
    <property type="entry name" value="PAP2"/>
    <property type="match status" value="1"/>
</dbReference>
<dbReference type="Proteomes" id="UP000759537">
    <property type="component" value="Unassembled WGS sequence"/>
</dbReference>
<dbReference type="EMBL" id="WHVB01000007">
    <property type="protein sequence ID" value="KAF8481110.1"/>
    <property type="molecule type" value="Genomic_DNA"/>
</dbReference>
<sequence length="184" mass="20355">MRDDPRPNSLHGFILRFLDRTNFIVTASTAVTVLYTRSAGITYFCAGAVACTVSVKCIKQILQQARPVQTAHRRQKQTFGMPSTHSAAIMFYGTYITLACAWLPLHVSLPESPLLRPFVALVTVPWACAVASSRILLGHHTAPQVLVGCIYGFTFAYVWFWAWTHGLSDLGQIVELHVNAYIGS</sequence>
<dbReference type="SUPFAM" id="SSF48317">
    <property type="entry name" value="Acid phosphatase/Vanadium-dependent haloperoxidase"/>
    <property type="match status" value="1"/>
</dbReference>
<keyword evidence="1" id="KW-0472">Membrane</keyword>
<keyword evidence="1" id="KW-1133">Transmembrane helix</keyword>
<keyword evidence="1" id="KW-0812">Transmembrane</keyword>
<dbReference type="InterPro" id="IPR000326">
    <property type="entry name" value="PAP2/HPO"/>
</dbReference>
<dbReference type="OrthoDB" id="302705at2759"/>
<name>A0A9P5MXC3_9AGAM</name>
<evidence type="ECO:0000313" key="3">
    <source>
        <dbReference type="EMBL" id="KAF8481110.1"/>
    </source>
</evidence>
<feature type="transmembrane region" description="Helical" evidence="1">
    <location>
        <begin position="117"/>
        <end position="137"/>
    </location>
</feature>
<accession>A0A9P5MXC3</accession>
<feature type="transmembrane region" description="Helical" evidence="1">
    <location>
        <begin position="79"/>
        <end position="105"/>
    </location>
</feature>
<protein>
    <recommendedName>
        <fullName evidence="2">Phosphatidic acid phosphatase type 2/haloperoxidase domain-containing protein</fullName>
    </recommendedName>
</protein>
<evidence type="ECO:0000313" key="4">
    <source>
        <dbReference type="Proteomes" id="UP000759537"/>
    </source>
</evidence>
<reference evidence="3" key="2">
    <citation type="journal article" date="2020" name="Nat. Commun.">
        <title>Large-scale genome sequencing of mycorrhizal fungi provides insights into the early evolution of symbiotic traits.</title>
        <authorList>
            <person name="Miyauchi S."/>
            <person name="Kiss E."/>
            <person name="Kuo A."/>
            <person name="Drula E."/>
            <person name="Kohler A."/>
            <person name="Sanchez-Garcia M."/>
            <person name="Morin E."/>
            <person name="Andreopoulos B."/>
            <person name="Barry K.W."/>
            <person name="Bonito G."/>
            <person name="Buee M."/>
            <person name="Carver A."/>
            <person name="Chen C."/>
            <person name="Cichocki N."/>
            <person name="Clum A."/>
            <person name="Culley D."/>
            <person name="Crous P.W."/>
            <person name="Fauchery L."/>
            <person name="Girlanda M."/>
            <person name="Hayes R.D."/>
            <person name="Keri Z."/>
            <person name="LaButti K."/>
            <person name="Lipzen A."/>
            <person name="Lombard V."/>
            <person name="Magnuson J."/>
            <person name="Maillard F."/>
            <person name="Murat C."/>
            <person name="Nolan M."/>
            <person name="Ohm R.A."/>
            <person name="Pangilinan J."/>
            <person name="Pereira M.F."/>
            <person name="Perotto S."/>
            <person name="Peter M."/>
            <person name="Pfister S."/>
            <person name="Riley R."/>
            <person name="Sitrit Y."/>
            <person name="Stielow J.B."/>
            <person name="Szollosi G."/>
            <person name="Zifcakova L."/>
            <person name="Stursova M."/>
            <person name="Spatafora J.W."/>
            <person name="Tedersoo L."/>
            <person name="Vaario L.M."/>
            <person name="Yamada A."/>
            <person name="Yan M."/>
            <person name="Wang P."/>
            <person name="Xu J."/>
            <person name="Bruns T."/>
            <person name="Baldrian P."/>
            <person name="Vilgalys R."/>
            <person name="Dunand C."/>
            <person name="Henrissat B."/>
            <person name="Grigoriev I.V."/>
            <person name="Hibbett D."/>
            <person name="Nagy L.G."/>
            <person name="Martin F.M."/>
        </authorList>
    </citation>
    <scope>NUCLEOTIDE SEQUENCE</scope>
    <source>
        <strain evidence="3">Prilba</strain>
    </source>
</reference>
<comment type="caution">
    <text evidence="3">The sequence shown here is derived from an EMBL/GenBank/DDBJ whole genome shotgun (WGS) entry which is preliminary data.</text>
</comment>
<dbReference type="AlphaFoldDB" id="A0A9P5MXC3"/>
<gene>
    <name evidence="3" type="ORF">DFH94DRAFT_442562</name>
</gene>
<dbReference type="Gene3D" id="1.20.144.10">
    <property type="entry name" value="Phosphatidic acid phosphatase type 2/haloperoxidase"/>
    <property type="match status" value="1"/>
</dbReference>
<reference evidence="3" key="1">
    <citation type="submission" date="2019-10" db="EMBL/GenBank/DDBJ databases">
        <authorList>
            <consortium name="DOE Joint Genome Institute"/>
            <person name="Kuo A."/>
            <person name="Miyauchi S."/>
            <person name="Kiss E."/>
            <person name="Drula E."/>
            <person name="Kohler A."/>
            <person name="Sanchez-Garcia M."/>
            <person name="Andreopoulos B."/>
            <person name="Barry K.W."/>
            <person name="Bonito G."/>
            <person name="Buee M."/>
            <person name="Carver A."/>
            <person name="Chen C."/>
            <person name="Cichocki N."/>
            <person name="Clum A."/>
            <person name="Culley D."/>
            <person name="Crous P.W."/>
            <person name="Fauchery L."/>
            <person name="Girlanda M."/>
            <person name="Hayes R."/>
            <person name="Keri Z."/>
            <person name="LaButti K."/>
            <person name="Lipzen A."/>
            <person name="Lombard V."/>
            <person name="Magnuson J."/>
            <person name="Maillard F."/>
            <person name="Morin E."/>
            <person name="Murat C."/>
            <person name="Nolan M."/>
            <person name="Ohm R."/>
            <person name="Pangilinan J."/>
            <person name="Pereira M."/>
            <person name="Perotto S."/>
            <person name="Peter M."/>
            <person name="Riley R."/>
            <person name="Sitrit Y."/>
            <person name="Stielow B."/>
            <person name="Szollosi G."/>
            <person name="Zifcakova L."/>
            <person name="Stursova M."/>
            <person name="Spatafora J.W."/>
            <person name="Tedersoo L."/>
            <person name="Vaario L.-M."/>
            <person name="Yamada A."/>
            <person name="Yan M."/>
            <person name="Wang P."/>
            <person name="Xu J."/>
            <person name="Bruns T."/>
            <person name="Baldrian P."/>
            <person name="Vilgalys R."/>
            <person name="Henrissat B."/>
            <person name="Grigoriev I.V."/>
            <person name="Hibbett D."/>
            <person name="Nagy L.G."/>
            <person name="Martin F.M."/>
        </authorList>
    </citation>
    <scope>NUCLEOTIDE SEQUENCE</scope>
    <source>
        <strain evidence="3">Prilba</strain>
    </source>
</reference>
<proteinExistence type="predicted"/>
<feature type="domain" description="Phosphatidic acid phosphatase type 2/haloperoxidase" evidence="2">
    <location>
        <begin position="39"/>
        <end position="160"/>
    </location>
</feature>
<evidence type="ECO:0000256" key="1">
    <source>
        <dbReference type="SAM" id="Phobius"/>
    </source>
</evidence>
<dbReference type="InterPro" id="IPR036938">
    <property type="entry name" value="PAP2/HPO_sf"/>
</dbReference>
<organism evidence="3 4">
    <name type="scientific">Russula ochroleuca</name>
    <dbReference type="NCBI Taxonomy" id="152965"/>
    <lineage>
        <taxon>Eukaryota</taxon>
        <taxon>Fungi</taxon>
        <taxon>Dikarya</taxon>
        <taxon>Basidiomycota</taxon>
        <taxon>Agaricomycotina</taxon>
        <taxon>Agaricomycetes</taxon>
        <taxon>Russulales</taxon>
        <taxon>Russulaceae</taxon>
        <taxon>Russula</taxon>
    </lineage>
</organism>
<feature type="transmembrane region" description="Helical" evidence="1">
    <location>
        <begin position="144"/>
        <end position="162"/>
    </location>
</feature>
<dbReference type="PANTHER" id="PTHR14969">
    <property type="entry name" value="SPHINGOSINE-1-PHOSPHATE PHOSPHOHYDROLASE"/>
    <property type="match status" value="1"/>
</dbReference>
<dbReference type="SMART" id="SM00014">
    <property type="entry name" value="acidPPc"/>
    <property type="match status" value="1"/>
</dbReference>
<feature type="transmembrane region" description="Helical" evidence="1">
    <location>
        <begin position="41"/>
        <end position="58"/>
    </location>
</feature>
<keyword evidence="4" id="KW-1185">Reference proteome</keyword>
<dbReference type="PANTHER" id="PTHR14969:SF13">
    <property type="entry name" value="AT30094P"/>
    <property type="match status" value="1"/>
</dbReference>
<evidence type="ECO:0000259" key="2">
    <source>
        <dbReference type="SMART" id="SM00014"/>
    </source>
</evidence>
<dbReference type="GO" id="GO:0042392">
    <property type="term" value="F:sphingosine-1-phosphate phosphatase activity"/>
    <property type="evidence" value="ECO:0007669"/>
    <property type="project" value="TreeGrafter"/>
</dbReference>